<dbReference type="OrthoDB" id="2352933at2"/>
<gene>
    <name evidence="1" type="ORF">DEX24_09360</name>
</gene>
<dbReference type="AlphaFoldDB" id="A0A2U3AKQ5"/>
<dbReference type="Pfam" id="PF09148">
    <property type="entry name" value="DUF1934"/>
    <property type="match status" value="1"/>
</dbReference>
<evidence type="ECO:0000313" key="2">
    <source>
        <dbReference type="Proteomes" id="UP000245938"/>
    </source>
</evidence>
<organism evidence="1 2">
    <name type="scientific">Kurthia sibirica</name>
    <dbReference type="NCBI Taxonomy" id="202750"/>
    <lineage>
        <taxon>Bacteria</taxon>
        <taxon>Bacillati</taxon>
        <taxon>Bacillota</taxon>
        <taxon>Bacilli</taxon>
        <taxon>Bacillales</taxon>
        <taxon>Caryophanaceae</taxon>
        <taxon>Kurthia</taxon>
    </lineage>
</organism>
<sequence>MTQLPTAPIKLKLITTITQPDEKPEVIELWSTGTIMRKRDQVYIQYEEVLEEHKMKTTLRFGHTDAIIMRNGDIKMRLPFVLDALQRGHYEAAFGTIPLLTHTKKMTFKEAADGSNNGEFFIQYDMIIDDKIVGDYQLEFTYSEGI</sequence>
<comment type="caution">
    <text evidence="1">The sequence shown here is derived from an EMBL/GenBank/DDBJ whole genome shotgun (WGS) entry which is preliminary data.</text>
</comment>
<dbReference type="SUPFAM" id="SSF50814">
    <property type="entry name" value="Lipocalins"/>
    <property type="match status" value="1"/>
</dbReference>
<dbReference type="Gene3D" id="2.40.128.20">
    <property type="match status" value="1"/>
</dbReference>
<dbReference type="EMBL" id="QFVR01000011">
    <property type="protein sequence ID" value="PWI25137.1"/>
    <property type="molecule type" value="Genomic_DNA"/>
</dbReference>
<accession>A0A2U3AKQ5</accession>
<dbReference type="InterPro" id="IPR012674">
    <property type="entry name" value="Calycin"/>
</dbReference>
<keyword evidence="2" id="KW-1185">Reference proteome</keyword>
<proteinExistence type="predicted"/>
<reference evidence="1 2" key="1">
    <citation type="submission" date="2018-05" db="EMBL/GenBank/DDBJ databases">
        <title>Kurthia sibirica genome sequence.</title>
        <authorList>
            <person name="Maclea K.S."/>
            <person name="Goen A.E."/>
        </authorList>
    </citation>
    <scope>NUCLEOTIDE SEQUENCE [LARGE SCALE GENOMIC DNA]</scope>
    <source>
        <strain evidence="1 2">ATCC 49154</strain>
    </source>
</reference>
<dbReference type="RefSeq" id="WP_109306170.1">
    <property type="nucleotide sequence ID" value="NZ_BJUF01000006.1"/>
</dbReference>
<dbReference type="Proteomes" id="UP000245938">
    <property type="component" value="Unassembled WGS sequence"/>
</dbReference>
<protein>
    <submittedName>
        <fullName evidence="1">DUF1934 domain-containing protein</fullName>
    </submittedName>
</protein>
<evidence type="ECO:0000313" key="1">
    <source>
        <dbReference type="EMBL" id="PWI25137.1"/>
    </source>
</evidence>
<name>A0A2U3AKQ5_9BACL</name>
<dbReference type="InterPro" id="IPR015231">
    <property type="entry name" value="DUF1934"/>
</dbReference>